<evidence type="ECO:0000259" key="1">
    <source>
        <dbReference type="Pfam" id="PF21993"/>
    </source>
</evidence>
<feature type="domain" description="Transcriptional regulator LmrA/YxaF-like C-terminal" evidence="1">
    <location>
        <begin position="2"/>
        <end position="75"/>
    </location>
</feature>
<dbReference type="SUPFAM" id="SSF48498">
    <property type="entry name" value="Tetracyclin repressor-like, C-terminal domain"/>
    <property type="match status" value="1"/>
</dbReference>
<keyword evidence="5" id="KW-1185">Reference proteome</keyword>
<evidence type="ECO:0000313" key="2">
    <source>
        <dbReference type="EMBL" id="GAA0514307.1"/>
    </source>
</evidence>
<dbReference type="Proteomes" id="UP000597989">
    <property type="component" value="Unassembled WGS sequence"/>
</dbReference>
<reference evidence="2" key="4">
    <citation type="submission" date="2023-12" db="EMBL/GenBank/DDBJ databases">
        <authorList>
            <person name="Sun Q."/>
            <person name="Inoue M."/>
        </authorList>
    </citation>
    <scope>NUCLEOTIDE SEQUENCE</scope>
    <source>
        <strain evidence="2">JCM 10664</strain>
    </source>
</reference>
<dbReference type="InterPro" id="IPR054156">
    <property type="entry name" value="YxaF_TetR_C"/>
</dbReference>
<gene>
    <name evidence="2" type="ORF">GCM10009545_15570</name>
    <name evidence="3" type="ORF">GCM10011581_36530</name>
</gene>
<accession>A0A917K1E9</accession>
<reference evidence="3 4" key="1">
    <citation type="journal article" date="2014" name="Int. J. Syst. Evol. Microbiol.">
        <title>Complete genome sequence of Corynebacterium casei LMG S-19264T (=DSM 44701T), isolated from a smear-ripened cheese.</title>
        <authorList>
            <consortium name="US DOE Joint Genome Institute (JGI-PGF)"/>
            <person name="Walter F."/>
            <person name="Albersmeier A."/>
            <person name="Kalinowski J."/>
            <person name="Ruckert C."/>
        </authorList>
    </citation>
    <scope>NUCLEOTIDE SEQUENCE [LARGE SCALE GENOMIC DNA]</scope>
    <source>
        <strain evidence="3 4">CGMCC 4.7206</strain>
    </source>
</reference>
<dbReference type="Pfam" id="PF21993">
    <property type="entry name" value="TetR_C_13_2"/>
    <property type="match status" value="1"/>
</dbReference>
<evidence type="ECO:0000313" key="4">
    <source>
        <dbReference type="Proteomes" id="UP000597989"/>
    </source>
</evidence>
<comment type="caution">
    <text evidence="3">The sequence shown here is derived from an EMBL/GenBank/DDBJ whole genome shotgun (WGS) entry which is preliminary data.</text>
</comment>
<evidence type="ECO:0000313" key="3">
    <source>
        <dbReference type="EMBL" id="GGI96073.1"/>
    </source>
</evidence>
<name>A0A917K1E9_9PSEU</name>
<proteinExistence type="predicted"/>
<dbReference type="EMBL" id="BAAAHC010000006">
    <property type="protein sequence ID" value="GAA0514307.1"/>
    <property type="molecule type" value="Genomic_DNA"/>
</dbReference>
<reference evidence="2 5" key="2">
    <citation type="journal article" date="2019" name="Int. J. Syst. Evol. Microbiol.">
        <title>The Global Catalogue of Microorganisms (GCM) 10K type strain sequencing project: providing services to taxonomists for standard genome sequencing and annotation.</title>
        <authorList>
            <consortium name="The Broad Institute Genomics Platform"/>
            <consortium name="The Broad Institute Genome Sequencing Center for Infectious Disease"/>
            <person name="Wu L."/>
            <person name="Ma J."/>
        </authorList>
    </citation>
    <scope>NUCLEOTIDE SEQUENCE [LARGE SCALE GENOMIC DNA]</scope>
    <source>
        <strain evidence="2 5">JCM 10664</strain>
    </source>
</reference>
<evidence type="ECO:0000313" key="5">
    <source>
        <dbReference type="Proteomes" id="UP001500220"/>
    </source>
</evidence>
<dbReference type="Proteomes" id="UP001500220">
    <property type="component" value="Unassembled WGS sequence"/>
</dbReference>
<organism evidence="3 4">
    <name type="scientific">Saccharopolyspora thermophila</name>
    <dbReference type="NCBI Taxonomy" id="89367"/>
    <lineage>
        <taxon>Bacteria</taxon>
        <taxon>Bacillati</taxon>
        <taxon>Actinomycetota</taxon>
        <taxon>Actinomycetes</taxon>
        <taxon>Pseudonocardiales</taxon>
        <taxon>Pseudonocardiaceae</taxon>
        <taxon>Saccharopolyspora</taxon>
    </lineage>
</organism>
<protein>
    <recommendedName>
        <fullName evidence="1">Transcriptional regulator LmrA/YxaF-like C-terminal domain-containing protein</fullName>
    </recommendedName>
</protein>
<dbReference type="Gene3D" id="1.10.357.10">
    <property type="entry name" value="Tetracycline Repressor, domain 2"/>
    <property type="match status" value="1"/>
</dbReference>
<dbReference type="AlphaFoldDB" id="A0A917K1E9"/>
<sequence length="88" mass="9694">MATVALEASAESPQVRTACDDAYRSWLRQLTTKFEEWGVTRAEQRAVAALSMLEGALLLCRVQRGLTPLQTVADQLVELLTAARTEES</sequence>
<dbReference type="EMBL" id="BMMT01000013">
    <property type="protein sequence ID" value="GGI96073.1"/>
    <property type="molecule type" value="Genomic_DNA"/>
</dbReference>
<dbReference type="InterPro" id="IPR036271">
    <property type="entry name" value="Tet_transcr_reg_TetR-rel_C_sf"/>
</dbReference>
<reference evidence="3" key="3">
    <citation type="submission" date="2020-09" db="EMBL/GenBank/DDBJ databases">
        <authorList>
            <person name="Sun Q."/>
            <person name="Zhou Y."/>
        </authorList>
    </citation>
    <scope>NUCLEOTIDE SEQUENCE</scope>
    <source>
        <strain evidence="3">CGMCC 4.7206</strain>
    </source>
</reference>